<gene>
    <name evidence="1" type="ORF">RFULGI_LOCUS19476</name>
</gene>
<dbReference type="EMBL" id="CAJVPZ010096701">
    <property type="protein sequence ID" value="CAG8818978.1"/>
    <property type="molecule type" value="Genomic_DNA"/>
</dbReference>
<proteinExistence type="predicted"/>
<evidence type="ECO:0000313" key="2">
    <source>
        <dbReference type="Proteomes" id="UP000789396"/>
    </source>
</evidence>
<protein>
    <submittedName>
        <fullName evidence="1">3232_t:CDS:1</fullName>
    </submittedName>
</protein>
<evidence type="ECO:0000313" key="1">
    <source>
        <dbReference type="EMBL" id="CAG8818978.1"/>
    </source>
</evidence>
<reference evidence="1" key="1">
    <citation type="submission" date="2021-06" db="EMBL/GenBank/DDBJ databases">
        <authorList>
            <person name="Kallberg Y."/>
            <person name="Tangrot J."/>
            <person name="Rosling A."/>
        </authorList>
    </citation>
    <scope>NUCLEOTIDE SEQUENCE</scope>
    <source>
        <strain evidence="1">IN212</strain>
    </source>
</reference>
<name>A0A9N9KAZ6_9GLOM</name>
<accession>A0A9N9KAZ6</accession>
<feature type="non-terminal residue" evidence="1">
    <location>
        <position position="1"/>
    </location>
</feature>
<comment type="caution">
    <text evidence="1">The sequence shown here is derived from an EMBL/GenBank/DDBJ whole genome shotgun (WGS) entry which is preliminary data.</text>
</comment>
<organism evidence="1 2">
    <name type="scientific">Racocetra fulgida</name>
    <dbReference type="NCBI Taxonomy" id="60492"/>
    <lineage>
        <taxon>Eukaryota</taxon>
        <taxon>Fungi</taxon>
        <taxon>Fungi incertae sedis</taxon>
        <taxon>Mucoromycota</taxon>
        <taxon>Glomeromycotina</taxon>
        <taxon>Glomeromycetes</taxon>
        <taxon>Diversisporales</taxon>
        <taxon>Gigasporaceae</taxon>
        <taxon>Racocetra</taxon>
    </lineage>
</organism>
<sequence length="46" mass="5036">ASFTEFSSTPCNCESLVIEIHSLEYSTVVLGTPPTRHLNDDKGDHS</sequence>
<dbReference type="Proteomes" id="UP000789396">
    <property type="component" value="Unassembled WGS sequence"/>
</dbReference>
<keyword evidence="2" id="KW-1185">Reference proteome</keyword>
<dbReference type="AlphaFoldDB" id="A0A9N9KAZ6"/>
<feature type="non-terminal residue" evidence="1">
    <location>
        <position position="46"/>
    </location>
</feature>